<protein>
    <recommendedName>
        <fullName evidence="4">phosphoglycolate phosphatase</fullName>
        <ecNumber evidence="4">3.1.3.18</ecNumber>
    </recommendedName>
</protein>
<dbReference type="Proteomes" id="UP001164472">
    <property type="component" value="Chromosome"/>
</dbReference>
<dbReference type="PANTHER" id="PTHR43434:SF1">
    <property type="entry name" value="PHOSPHOGLYCOLATE PHOSPHATASE"/>
    <property type="match status" value="1"/>
</dbReference>
<dbReference type="AlphaFoldDB" id="A0A9E8HK85"/>
<evidence type="ECO:0000313" key="5">
    <source>
        <dbReference type="EMBL" id="UZW75677.1"/>
    </source>
</evidence>
<comment type="similarity">
    <text evidence="3">Belongs to the HAD-like hydrolase superfamily. CbbY/CbbZ/Gph/YieH family.</text>
</comment>
<evidence type="ECO:0000256" key="1">
    <source>
        <dbReference type="ARBA" id="ARBA00000830"/>
    </source>
</evidence>
<gene>
    <name evidence="5" type="ORF">NNL22_03525</name>
</gene>
<proteinExistence type="inferred from homology"/>
<dbReference type="PANTHER" id="PTHR43434">
    <property type="entry name" value="PHOSPHOGLYCOLATE PHOSPHATASE"/>
    <property type="match status" value="1"/>
</dbReference>
<dbReference type="NCBIfam" id="TIGR01509">
    <property type="entry name" value="HAD-SF-IA-v3"/>
    <property type="match status" value="1"/>
</dbReference>
<dbReference type="SFLD" id="SFLDS00003">
    <property type="entry name" value="Haloacid_Dehalogenase"/>
    <property type="match status" value="1"/>
</dbReference>
<evidence type="ECO:0000313" key="6">
    <source>
        <dbReference type="Proteomes" id="UP001164472"/>
    </source>
</evidence>
<dbReference type="InterPro" id="IPR006439">
    <property type="entry name" value="HAD-SF_hydro_IA"/>
</dbReference>
<dbReference type="RefSeq" id="WP_251810498.1">
    <property type="nucleotide sequence ID" value="NZ_CP101527.1"/>
</dbReference>
<keyword evidence="6" id="KW-1185">Reference proteome</keyword>
<accession>A0A9E8HK85</accession>
<name>A0A9E8HK85_9ALTE</name>
<dbReference type="EMBL" id="CP101527">
    <property type="protein sequence ID" value="UZW75677.1"/>
    <property type="molecule type" value="Genomic_DNA"/>
</dbReference>
<dbReference type="Pfam" id="PF13419">
    <property type="entry name" value="HAD_2"/>
    <property type="match status" value="1"/>
</dbReference>
<dbReference type="Gene3D" id="1.10.260.80">
    <property type="match status" value="1"/>
</dbReference>
<evidence type="ECO:0000256" key="4">
    <source>
        <dbReference type="ARBA" id="ARBA00013078"/>
    </source>
</evidence>
<sequence>MIKNTISPLLQEAAPKAIIFDLDGTLVSSNLDFSALSKEVGCSPGDDILKYTESLPAYERRKAEQIIYDYEMKDAASSVVIDGVHDMLVALKQASIDTAIVTRNSAEATSIKLARAGLLVEHVITREEAPPKPAPDALLQVAARWQHSPVECIYVGDFRYDLEAALNANMHAAWFSNGVDTPPSYAQLAHFTFDHYRDFLNRLNDYWQGSE</sequence>
<comment type="catalytic activity">
    <reaction evidence="1">
        <text>2-phosphoglycolate + H2O = glycolate + phosphate</text>
        <dbReference type="Rhea" id="RHEA:14369"/>
        <dbReference type="ChEBI" id="CHEBI:15377"/>
        <dbReference type="ChEBI" id="CHEBI:29805"/>
        <dbReference type="ChEBI" id="CHEBI:43474"/>
        <dbReference type="ChEBI" id="CHEBI:58033"/>
        <dbReference type="EC" id="3.1.3.18"/>
    </reaction>
</comment>
<dbReference type="PROSITE" id="PS01228">
    <property type="entry name" value="COF_1"/>
    <property type="match status" value="1"/>
</dbReference>
<dbReference type="Gene3D" id="3.40.50.1000">
    <property type="entry name" value="HAD superfamily/HAD-like"/>
    <property type="match status" value="1"/>
</dbReference>
<organism evidence="5 6">
    <name type="scientific">Alkalimarinus sediminis</name>
    <dbReference type="NCBI Taxonomy" id="1632866"/>
    <lineage>
        <taxon>Bacteria</taxon>
        <taxon>Pseudomonadati</taxon>
        <taxon>Pseudomonadota</taxon>
        <taxon>Gammaproteobacteria</taxon>
        <taxon>Alteromonadales</taxon>
        <taxon>Alteromonadaceae</taxon>
        <taxon>Alkalimarinus</taxon>
    </lineage>
</organism>
<dbReference type="SUPFAM" id="SSF56784">
    <property type="entry name" value="HAD-like"/>
    <property type="match status" value="1"/>
</dbReference>
<reference evidence="5" key="1">
    <citation type="submission" date="2022-07" db="EMBL/GenBank/DDBJ databases">
        <title>Alkalimarinus sp. nov., isolated from gut of a Alitta virens.</title>
        <authorList>
            <person name="Yang A.I."/>
            <person name="Shin N.-R."/>
        </authorList>
    </citation>
    <scope>NUCLEOTIDE SEQUENCE</scope>
    <source>
        <strain evidence="5">FA028</strain>
    </source>
</reference>
<dbReference type="GO" id="GO:0008967">
    <property type="term" value="F:phosphoglycolate phosphatase activity"/>
    <property type="evidence" value="ECO:0007669"/>
    <property type="project" value="UniProtKB-EC"/>
</dbReference>
<dbReference type="NCBIfam" id="TIGR01549">
    <property type="entry name" value="HAD-SF-IA-v1"/>
    <property type="match status" value="1"/>
</dbReference>
<dbReference type="InterPro" id="IPR050155">
    <property type="entry name" value="HAD-like_hydrolase_sf"/>
</dbReference>
<dbReference type="KEGG" id="asem:NNL22_03525"/>
<evidence type="ECO:0000256" key="3">
    <source>
        <dbReference type="ARBA" id="ARBA00006171"/>
    </source>
</evidence>
<dbReference type="InterPro" id="IPR036412">
    <property type="entry name" value="HAD-like_sf"/>
</dbReference>
<evidence type="ECO:0000256" key="2">
    <source>
        <dbReference type="ARBA" id="ARBA00004818"/>
    </source>
</evidence>
<dbReference type="SFLD" id="SFLDG01129">
    <property type="entry name" value="C1.5:_HAD__Beta-PGM__Phosphata"/>
    <property type="match status" value="1"/>
</dbReference>
<dbReference type="InterPro" id="IPR041492">
    <property type="entry name" value="HAD_2"/>
</dbReference>
<dbReference type="GO" id="GO:0006281">
    <property type="term" value="P:DNA repair"/>
    <property type="evidence" value="ECO:0007669"/>
    <property type="project" value="TreeGrafter"/>
</dbReference>
<dbReference type="InterPro" id="IPR023214">
    <property type="entry name" value="HAD_sf"/>
</dbReference>
<comment type="pathway">
    <text evidence="2">Organic acid metabolism; glycolate biosynthesis; glycolate from 2-phosphoglycolate: step 1/1.</text>
</comment>
<dbReference type="EC" id="3.1.3.18" evidence="4"/>